<dbReference type="InterPro" id="IPR005225">
    <property type="entry name" value="Small_GTP-bd"/>
</dbReference>
<dbReference type="CDD" id="cd00154">
    <property type="entry name" value="Rab"/>
    <property type="match status" value="1"/>
</dbReference>
<dbReference type="NCBIfam" id="TIGR00231">
    <property type="entry name" value="small_GTP"/>
    <property type="match status" value="1"/>
</dbReference>
<gene>
    <name evidence="4" type="ORF">OdinLCB4_004385</name>
</gene>
<accession>A0AAF0D113</accession>
<dbReference type="Gene3D" id="3.40.50.300">
    <property type="entry name" value="P-loop containing nucleotide triphosphate hydrolases"/>
    <property type="match status" value="1"/>
</dbReference>
<dbReference type="SUPFAM" id="SSF52540">
    <property type="entry name" value="P-loop containing nucleoside triphosphate hydrolases"/>
    <property type="match status" value="1"/>
</dbReference>
<dbReference type="PRINTS" id="PR00449">
    <property type="entry name" value="RASTRNSFRMNG"/>
</dbReference>
<dbReference type="InterPro" id="IPR050227">
    <property type="entry name" value="Rab"/>
</dbReference>
<dbReference type="GO" id="GO:0005525">
    <property type="term" value="F:GTP binding"/>
    <property type="evidence" value="ECO:0007669"/>
    <property type="project" value="UniProtKB-KW"/>
</dbReference>
<evidence type="ECO:0000313" key="4">
    <source>
        <dbReference type="EMBL" id="WEU39727.1"/>
    </source>
</evidence>
<dbReference type="GO" id="GO:0003924">
    <property type="term" value="F:GTPase activity"/>
    <property type="evidence" value="ECO:0007669"/>
    <property type="project" value="InterPro"/>
</dbReference>
<keyword evidence="2" id="KW-0342">GTP-binding</keyword>
<dbReference type="AlphaFoldDB" id="A0AAF0D113"/>
<evidence type="ECO:0000256" key="2">
    <source>
        <dbReference type="ARBA" id="ARBA00023134"/>
    </source>
</evidence>
<evidence type="ECO:0000313" key="5">
    <source>
        <dbReference type="Proteomes" id="UP000186851"/>
    </source>
</evidence>
<dbReference type="PROSITE" id="PS51420">
    <property type="entry name" value="RHO"/>
    <property type="match status" value="1"/>
</dbReference>
<dbReference type="PROSITE" id="PS51421">
    <property type="entry name" value="RAS"/>
    <property type="match status" value="1"/>
</dbReference>
<keyword evidence="1" id="KW-0547">Nucleotide-binding</keyword>
<dbReference type="FunFam" id="3.40.50.300:FF:001129">
    <property type="entry name" value="ras-related protein Rab-44 isoform X2"/>
    <property type="match status" value="1"/>
</dbReference>
<dbReference type="Pfam" id="PF00071">
    <property type="entry name" value="Ras"/>
    <property type="match status" value="1"/>
</dbReference>
<reference evidence="4" key="1">
    <citation type="journal article" date="2017" name="Nature">
        <title>Asgard archaea illuminate the origin of eukaryotic cellular complexity.</title>
        <authorList>
            <person name="Zaremba-Niedzwiedzka K."/>
            <person name="Caceres E.F."/>
            <person name="Saw J.H."/>
            <person name="Backstrom D."/>
            <person name="Juzokaite L."/>
            <person name="Vancaester E."/>
            <person name="Seitz K.W."/>
            <person name="Anantharaman K."/>
            <person name="Starnawski P."/>
            <person name="Kjeldsen K.U."/>
            <person name="Scott M.B."/>
            <person name="Nunoura T."/>
            <person name="Banfield J.F."/>
            <person name="Schramm A."/>
            <person name="Baker B.J."/>
            <person name="Spang A."/>
            <person name="Ettema T.J.G."/>
        </authorList>
    </citation>
    <scope>NUCLEOTIDE SEQUENCE</scope>
    <source>
        <strain evidence="4">LCB_4</strain>
    </source>
</reference>
<keyword evidence="3" id="KW-0449">Lipoprotein</keyword>
<dbReference type="PANTHER" id="PTHR47977">
    <property type="entry name" value="RAS-RELATED PROTEIN RAB"/>
    <property type="match status" value="1"/>
</dbReference>
<dbReference type="SMART" id="SM00175">
    <property type="entry name" value="RAB"/>
    <property type="match status" value="1"/>
</dbReference>
<dbReference type="KEGG" id="oyw:OdinLCB4_004385"/>
<dbReference type="EMBL" id="CP091871">
    <property type="protein sequence ID" value="WEU39727.1"/>
    <property type="molecule type" value="Genomic_DNA"/>
</dbReference>
<evidence type="ECO:0000256" key="3">
    <source>
        <dbReference type="ARBA" id="ARBA00023288"/>
    </source>
</evidence>
<dbReference type="PROSITE" id="PS51419">
    <property type="entry name" value="RAB"/>
    <property type="match status" value="1"/>
</dbReference>
<sequence>MPSYKFKIPLVGDGAVGKTSLIIKFVENMFKHEYKSTIGVDIFTKSVKIDGNDVLVTLWDIAGQERFKIIRRGFFEGAAGAIIVYDVTRKETFENVESWLKEVEEFTGPIPMIICGNKIDLANQRQVSTKQGSSYASKLNKTFIETSAKTGENVENAFIELCSEILSKRKK</sequence>
<name>A0AAF0D113_ODILC</name>
<dbReference type="SMART" id="SM00173">
    <property type="entry name" value="RAS"/>
    <property type="match status" value="1"/>
</dbReference>
<proteinExistence type="predicted"/>
<dbReference type="InterPro" id="IPR027417">
    <property type="entry name" value="P-loop_NTPase"/>
</dbReference>
<reference evidence="4" key="2">
    <citation type="journal article" date="2022" name="Nat. Microbiol.">
        <title>A closed Candidatus Odinarchaeum chromosome exposes Asgard archaeal viruses.</title>
        <authorList>
            <person name="Tamarit D."/>
            <person name="Caceres E.F."/>
            <person name="Krupovic M."/>
            <person name="Nijland R."/>
            <person name="Eme L."/>
            <person name="Robinson N.P."/>
            <person name="Ettema T.J.G."/>
        </authorList>
    </citation>
    <scope>NUCLEOTIDE SEQUENCE</scope>
    <source>
        <strain evidence="4">LCB_4</strain>
    </source>
</reference>
<organism evidence="4 5">
    <name type="scientific">Odinarchaeota yellowstonii (strain LCB_4)</name>
    <dbReference type="NCBI Taxonomy" id="1841599"/>
    <lineage>
        <taxon>Archaea</taxon>
        <taxon>Promethearchaeati</taxon>
        <taxon>Candidatus Odinarchaeota</taxon>
        <taxon>Candidatus Odinarchaeia</taxon>
        <taxon>Candidatus Odinarchaeales</taxon>
        <taxon>Candidatus Odinarchaeaceae</taxon>
        <taxon>Candidatus Odinarchaeum</taxon>
    </lineage>
</organism>
<dbReference type="Proteomes" id="UP000186851">
    <property type="component" value="Chromosome"/>
</dbReference>
<dbReference type="InterPro" id="IPR001806">
    <property type="entry name" value="Small_GTPase"/>
</dbReference>
<protein>
    <submittedName>
        <fullName evidence="4">GTP-binding protein</fullName>
    </submittedName>
</protein>
<evidence type="ECO:0000256" key="1">
    <source>
        <dbReference type="ARBA" id="ARBA00022741"/>
    </source>
</evidence>
<dbReference type="SMART" id="SM00174">
    <property type="entry name" value="RHO"/>
    <property type="match status" value="1"/>
</dbReference>
<dbReference type="SMART" id="SM00176">
    <property type="entry name" value="RAN"/>
    <property type="match status" value="1"/>
</dbReference>